<feature type="region of interest" description="Disordered" evidence="1">
    <location>
        <begin position="203"/>
        <end position="232"/>
    </location>
</feature>
<dbReference type="EMBL" id="SDMP01000002">
    <property type="protein sequence ID" value="RYR74430.1"/>
    <property type="molecule type" value="Genomic_DNA"/>
</dbReference>
<dbReference type="PANTHER" id="PTHR37212:SF2">
    <property type="entry name" value="ACTIN PROTEIN 2_3 COMPLEX SUBUNIT-LIKE PROTEIN"/>
    <property type="match status" value="1"/>
</dbReference>
<feature type="compositionally biased region" description="Low complexity" evidence="1">
    <location>
        <begin position="155"/>
        <end position="166"/>
    </location>
</feature>
<gene>
    <name evidence="2" type="ORF">Ahy_A02g009144</name>
</gene>
<evidence type="ECO:0000313" key="3">
    <source>
        <dbReference type="Proteomes" id="UP000289738"/>
    </source>
</evidence>
<dbReference type="STRING" id="3818.A0A445EFY7"/>
<comment type="caution">
    <text evidence="2">The sequence shown here is derived from an EMBL/GenBank/DDBJ whole genome shotgun (WGS) entry which is preliminary data.</text>
</comment>
<proteinExistence type="predicted"/>
<dbReference type="Proteomes" id="UP000289738">
    <property type="component" value="Chromosome A02"/>
</dbReference>
<keyword evidence="3" id="KW-1185">Reference proteome</keyword>
<feature type="compositionally biased region" description="Basic and acidic residues" evidence="1">
    <location>
        <begin position="662"/>
        <end position="684"/>
    </location>
</feature>
<evidence type="ECO:0000313" key="2">
    <source>
        <dbReference type="EMBL" id="RYR74430.1"/>
    </source>
</evidence>
<accession>A0A445EFY7</accession>
<dbReference type="AlphaFoldDB" id="A0A445EFY7"/>
<organism evidence="2 3">
    <name type="scientific">Arachis hypogaea</name>
    <name type="common">Peanut</name>
    <dbReference type="NCBI Taxonomy" id="3818"/>
    <lineage>
        <taxon>Eukaryota</taxon>
        <taxon>Viridiplantae</taxon>
        <taxon>Streptophyta</taxon>
        <taxon>Embryophyta</taxon>
        <taxon>Tracheophyta</taxon>
        <taxon>Spermatophyta</taxon>
        <taxon>Magnoliopsida</taxon>
        <taxon>eudicotyledons</taxon>
        <taxon>Gunneridae</taxon>
        <taxon>Pentapetalae</taxon>
        <taxon>rosids</taxon>
        <taxon>fabids</taxon>
        <taxon>Fabales</taxon>
        <taxon>Fabaceae</taxon>
        <taxon>Papilionoideae</taxon>
        <taxon>50 kb inversion clade</taxon>
        <taxon>dalbergioids sensu lato</taxon>
        <taxon>Dalbergieae</taxon>
        <taxon>Pterocarpus clade</taxon>
        <taxon>Arachis</taxon>
    </lineage>
</organism>
<reference evidence="2 3" key="1">
    <citation type="submission" date="2019-01" db="EMBL/GenBank/DDBJ databases">
        <title>Sequencing of cultivated peanut Arachis hypogaea provides insights into genome evolution and oil improvement.</title>
        <authorList>
            <person name="Chen X."/>
        </authorList>
    </citation>
    <scope>NUCLEOTIDE SEQUENCE [LARGE SCALE GENOMIC DNA]</scope>
    <source>
        <strain evidence="3">cv. Fuhuasheng</strain>
        <tissue evidence="2">Leaves</tissue>
    </source>
</reference>
<evidence type="ECO:0000256" key="1">
    <source>
        <dbReference type="SAM" id="MobiDB-lite"/>
    </source>
</evidence>
<protein>
    <recommendedName>
        <fullName evidence="4">Coiled-coil SMC6 And NSE5 INteracting (CANIN) domain-containing protein</fullName>
    </recommendedName>
</protein>
<feature type="region of interest" description="Disordered" evidence="1">
    <location>
        <begin position="155"/>
        <end position="179"/>
    </location>
</feature>
<feature type="region of interest" description="Disordered" evidence="1">
    <location>
        <begin position="1"/>
        <end position="42"/>
    </location>
</feature>
<evidence type="ECO:0008006" key="4">
    <source>
        <dbReference type="Google" id="ProtNLM"/>
    </source>
</evidence>
<feature type="compositionally biased region" description="Pro residues" evidence="1">
    <location>
        <begin position="7"/>
        <end position="16"/>
    </location>
</feature>
<dbReference type="PANTHER" id="PTHR37212">
    <property type="entry name" value="ACTIN PROTEIN 2/3 COMPLEX SUBUNIT-LIKE PROTEIN"/>
    <property type="match status" value="1"/>
</dbReference>
<sequence length="830" mass="94231">MHEVHTPPLPSTPPPSCVCHSHSALAKNPPSSKFKKTKTQNQNPSFFNDSIAAIRGCRRLRGFPLHQGYETKPSILALLGIHPPAAFLQSSKRQKPKTKTLASSMVPPIRGCRRLCDFPFRQGSETKSSVLALLDVHPSVGFLFELLAIVSSFDVSSSSCSPSRSTVVEEDEFLKPPPNVSNKRRKKVIGLDDLLTDHLRELEKLKEEQNEQEKPKTKKAKKDASSYDDDEDPREAYLTKLLKDFGEEEDIPLWGVKVFGDKKAFPPLEFPELGSCNLLQSFLNSELNSVVELAAEKGDNFLEGLLINGWLPKLAFLCGHIEKPVAIWSFNTMLYSSNEELRNSSSDFWCAVLSSRKEVDQLPVEIAWFPEYSDLRTALDTHGFLFEFSSSGEPKNLDSDTGEPPQNIRAWLKFVTACCLIRSKRPVFSVVEAEELIEIIICLFLDRQFQGLLVLLNDCVEAIVNYFTDQEWHSSCEKIAKFIASRVSKDLNCIQSVECIPVASSRCKQLKSAMAYQNLLSCFDGAHNGEDILRLLRAINFKDKSCDFFKMYIYLVLTENWVLSNSLIEDNPVIYEMFCLFLRQCSSLISASDLRSYASKVRHRAAYLMHFSIYKPTMDVNDPLNFELEDEFLKSPPKVSNKRRKKVIGLDDLLTDHLREQKKLKEEQNEQEKPKTKNAKKDASSYDDDEGPREAYLTELFEKYFGDEEDILLWGVKVFADKKAFPPLKFFELGTCNLLQSFLNSELNSVVELAVEKVLYSSNEELQNSSSDFWCAVLSSRKEVDQLPVKIGWFPEYSDLRTALDTYGFLFEFSSSGEPKNLGTQKIPSN</sequence>
<feature type="compositionally biased region" description="Basic and acidic residues" evidence="1">
    <location>
        <begin position="203"/>
        <end position="215"/>
    </location>
</feature>
<feature type="region of interest" description="Disordered" evidence="1">
    <location>
        <begin position="662"/>
        <end position="691"/>
    </location>
</feature>
<name>A0A445EFY7_ARAHY</name>